<keyword evidence="1" id="KW-0966">Cell projection</keyword>
<keyword evidence="2" id="KW-1185">Reference proteome</keyword>
<gene>
    <name evidence="1" type="ORF">DA092_20310</name>
</gene>
<proteinExistence type="predicted"/>
<accession>A0ACD3SUL6</accession>
<comment type="caution">
    <text evidence="1">The sequence shown here is derived from an EMBL/GenBank/DDBJ whole genome shotgun (WGS) entry which is preliminary data.</text>
</comment>
<evidence type="ECO:0000313" key="1">
    <source>
        <dbReference type="EMBL" id="TMX70707.1"/>
    </source>
</evidence>
<sequence>MKKILVALLNFSVMLGGVFSLPVHAKWLEVTGQAVILESESTARINALEDAIYQAMIFSGADIATLSNIKPYLSEKNKEYRFSGNEVRQVSVLKTDKQGGKFYLTARIDIYPAAKSCHKTQYKKPLLLSDFTLLSQQQAVMGGIYQVGEDFTTMLKRQIQQRSQSFVVAGTTHIPFNANNPSMMMMLAEDKDAQYLISGQITDISATLDQKLLKKKKKNQVNRQFATSMTIMDGKTGEILFEKNYRDIALWPFSRTSTVDTKSARFWQSPYGLAVERVSRNMMLDLENALSCRASLPEIVSTHGNMAQMNVGRIHGVKEGDRLKLWHSASFIDQMGIPRTRMVATQLTLVVSRVYEKSAELIINQPDLAASIQTGDLLTKQVKR</sequence>
<keyword evidence="1" id="KW-0969">Cilium</keyword>
<protein>
    <submittedName>
        <fullName evidence="1">Flagellar basal-body protein</fullName>
    </submittedName>
</protein>
<keyword evidence="1" id="KW-0282">Flagellum</keyword>
<evidence type="ECO:0000313" key="2">
    <source>
        <dbReference type="Proteomes" id="UP000718715"/>
    </source>
</evidence>
<dbReference type="Proteomes" id="UP000718715">
    <property type="component" value="Unassembled WGS sequence"/>
</dbReference>
<dbReference type="EMBL" id="PZOJ01000124">
    <property type="protein sequence ID" value="TMX70707.1"/>
    <property type="molecule type" value="Genomic_DNA"/>
</dbReference>
<organism evidence="1 2">
    <name type="scientific">Photobacterium damselae</name>
    <dbReference type="NCBI Taxonomy" id="38293"/>
    <lineage>
        <taxon>Bacteria</taxon>
        <taxon>Pseudomonadati</taxon>
        <taxon>Pseudomonadota</taxon>
        <taxon>Gammaproteobacteria</taxon>
        <taxon>Vibrionales</taxon>
        <taxon>Vibrionaceae</taxon>
        <taxon>Photobacterium</taxon>
    </lineage>
</organism>
<name>A0ACD3SUL6_PHODM</name>
<reference evidence="1" key="1">
    <citation type="submission" date="2018-03" db="EMBL/GenBank/DDBJ databases">
        <title>Genomic characterization of a polymicrobial infection associated with a disease outbreak in Pacific white shrimp (Litopenaeus vannamei).</title>
        <authorList>
            <person name="Turner J.W."/>
            <person name="Bachand P.T."/>
            <person name="Tallman J."/>
            <person name="Elledge N.C."/>
            <person name="Pinnell L.J."/>
            <person name="Laughlin R.C."/>
            <person name="Zimba P.V."/>
        </authorList>
    </citation>
    <scope>NUCLEOTIDE SEQUENCE</scope>
    <source>
        <strain evidence="1">Hep-2b-22</strain>
    </source>
</reference>